<protein>
    <submittedName>
        <fullName evidence="1">Uncharacterized protein</fullName>
    </submittedName>
</protein>
<reference evidence="1" key="1">
    <citation type="journal article" date="2020" name="G3 (Bethesda)">
        <title>High-Quality Assemblies for Three Invasive Social Wasps from the &lt;i&gt;Vespula&lt;/i&gt; Genus.</title>
        <authorList>
            <person name="Harrop T.W.R."/>
            <person name="Guhlin J."/>
            <person name="McLaughlin G.M."/>
            <person name="Permina E."/>
            <person name="Stockwell P."/>
            <person name="Gilligan J."/>
            <person name="Le Lec M.F."/>
            <person name="Gruber M.A.M."/>
            <person name="Quinn O."/>
            <person name="Lovegrove M."/>
            <person name="Duncan E.J."/>
            <person name="Remnant E.J."/>
            <person name="Van Eeckhoven J."/>
            <person name="Graham B."/>
            <person name="Knapp R.A."/>
            <person name="Langford K.W."/>
            <person name="Kronenberg Z."/>
            <person name="Press M.O."/>
            <person name="Eacker S.M."/>
            <person name="Wilson-Rankin E.E."/>
            <person name="Purcell J."/>
            <person name="Lester P.J."/>
            <person name="Dearden P.K."/>
        </authorList>
    </citation>
    <scope>NUCLEOTIDE SEQUENCE</scope>
    <source>
        <strain evidence="1">Volc-1</strain>
    </source>
</reference>
<accession>A0A834UAY0</accession>
<proteinExistence type="predicted"/>
<comment type="caution">
    <text evidence="1">The sequence shown here is derived from an EMBL/GenBank/DDBJ whole genome shotgun (WGS) entry which is preliminary data.</text>
</comment>
<keyword evidence="2" id="KW-1185">Reference proteome</keyword>
<dbReference type="EMBL" id="JACSDY010000005">
    <property type="protein sequence ID" value="KAF7427160.1"/>
    <property type="molecule type" value="Genomic_DNA"/>
</dbReference>
<evidence type="ECO:0000313" key="1">
    <source>
        <dbReference type="EMBL" id="KAF7427160.1"/>
    </source>
</evidence>
<dbReference type="AlphaFoldDB" id="A0A834UAY0"/>
<gene>
    <name evidence="1" type="ORF">H0235_006854</name>
</gene>
<dbReference type="Proteomes" id="UP000600918">
    <property type="component" value="Unassembled WGS sequence"/>
</dbReference>
<evidence type="ECO:0000313" key="2">
    <source>
        <dbReference type="Proteomes" id="UP000600918"/>
    </source>
</evidence>
<sequence length="107" mass="12613">MLRNDIRMSLYRMRFKGHKMHPGETFDAVFTSGVRGNGRGQKGGFQTRYIKLPYPYLYGIVGSERNSRYDRLRRFCRGPWLESLKKRLLNLIRASSFAFFVANARRT</sequence>
<organism evidence="1 2">
    <name type="scientific">Vespula pensylvanica</name>
    <name type="common">Western yellow jacket</name>
    <name type="synonym">Wasp</name>
    <dbReference type="NCBI Taxonomy" id="30213"/>
    <lineage>
        <taxon>Eukaryota</taxon>
        <taxon>Metazoa</taxon>
        <taxon>Ecdysozoa</taxon>
        <taxon>Arthropoda</taxon>
        <taxon>Hexapoda</taxon>
        <taxon>Insecta</taxon>
        <taxon>Pterygota</taxon>
        <taxon>Neoptera</taxon>
        <taxon>Endopterygota</taxon>
        <taxon>Hymenoptera</taxon>
        <taxon>Apocrita</taxon>
        <taxon>Aculeata</taxon>
        <taxon>Vespoidea</taxon>
        <taxon>Vespidae</taxon>
        <taxon>Vespinae</taxon>
        <taxon>Vespula</taxon>
    </lineage>
</organism>
<name>A0A834UAY0_VESPE</name>